<dbReference type="GO" id="GO:0003723">
    <property type="term" value="F:RNA binding"/>
    <property type="evidence" value="ECO:0007669"/>
    <property type="project" value="UniProtKB-UniRule"/>
</dbReference>
<keyword evidence="8" id="KW-1185">Reference proteome</keyword>
<evidence type="ECO:0000256" key="4">
    <source>
        <dbReference type="PROSITE-ProRule" id="PRU00176"/>
    </source>
</evidence>
<feature type="region of interest" description="Disordered" evidence="5">
    <location>
        <begin position="1"/>
        <end position="149"/>
    </location>
</feature>
<feature type="compositionally biased region" description="Basic and acidic residues" evidence="5">
    <location>
        <begin position="371"/>
        <end position="384"/>
    </location>
</feature>
<sequence>MAPELKNKKRKSGGAILSPNTKKIKKAETVTDTTADVKPAKKTKVTKEVEAPAGKPKASRKRASDFFDSKADAADNAQVEESAPTKPKKIKKTEEAATTESAVKEVKTKGKATKKVKAIETPSEEIAEAEVVVEEAPAEEESDAEEDDQTAALLKGFESSDDENEGEDQGLDVDKVPAIPIEKKTRKKLDKAAGGDTDLPGVVYIGRIPHGFYEHQMKAYFSQFGEITRLRLSRNKKTGRSKHYAFVEFKHSSVAQIVAETMDKYLMFGHILQVRNIPAEQVHANLFKGANRRFKPAPRNKMEGRALRLGKDRETWEKRITREEQRRKERESKLKDMGYEFEAPAVKSVETVPRKAKSSLPEAEADAPKALTDKPAAEEKDIKVKVTKPKKRESSGVTEESTAKETKAQKGKKRDSTGGAAVEKKSKATKGKDAPKTVKGKKA</sequence>
<comment type="caution">
    <text evidence="7">The sequence shown here is derived from an EMBL/GenBank/DDBJ whole genome shotgun (WGS) entry which is preliminary data.</text>
</comment>
<dbReference type="PANTHER" id="PTHR46754">
    <property type="entry name" value="MKI67 FHA DOMAIN-INTERACTING NUCLEOLAR PHOSPHOPROTEIN"/>
    <property type="match status" value="1"/>
</dbReference>
<evidence type="ECO:0000313" key="8">
    <source>
        <dbReference type="Proteomes" id="UP000799776"/>
    </source>
</evidence>
<evidence type="ECO:0000256" key="5">
    <source>
        <dbReference type="SAM" id="MobiDB-lite"/>
    </source>
</evidence>
<feature type="compositionally biased region" description="Basic and acidic residues" evidence="5">
    <location>
        <begin position="422"/>
        <end position="436"/>
    </location>
</feature>
<dbReference type="Gene3D" id="3.30.70.330">
    <property type="match status" value="1"/>
</dbReference>
<organism evidence="7 8">
    <name type="scientific">Saccharata proteae CBS 121410</name>
    <dbReference type="NCBI Taxonomy" id="1314787"/>
    <lineage>
        <taxon>Eukaryota</taxon>
        <taxon>Fungi</taxon>
        <taxon>Dikarya</taxon>
        <taxon>Ascomycota</taxon>
        <taxon>Pezizomycotina</taxon>
        <taxon>Dothideomycetes</taxon>
        <taxon>Dothideomycetes incertae sedis</taxon>
        <taxon>Botryosphaeriales</taxon>
        <taxon>Saccharataceae</taxon>
        <taxon>Saccharata</taxon>
    </lineage>
</organism>
<feature type="compositionally biased region" description="Basic and acidic residues" evidence="5">
    <location>
        <begin position="62"/>
        <end position="73"/>
    </location>
</feature>
<dbReference type="PROSITE" id="PS50102">
    <property type="entry name" value="RRM"/>
    <property type="match status" value="1"/>
</dbReference>
<dbReference type="CDD" id="cd12307">
    <property type="entry name" value="RRM_NIFK_like"/>
    <property type="match status" value="1"/>
</dbReference>
<accession>A0A9P4HSE9</accession>
<evidence type="ECO:0000256" key="1">
    <source>
        <dbReference type="ARBA" id="ARBA00004604"/>
    </source>
</evidence>
<dbReference type="SUPFAM" id="SSF54928">
    <property type="entry name" value="RNA-binding domain, RBD"/>
    <property type="match status" value="1"/>
</dbReference>
<name>A0A9P4HSE9_9PEZI</name>
<proteinExistence type="predicted"/>
<dbReference type="GO" id="GO:0005730">
    <property type="term" value="C:nucleolus"/>
    <property type="evidence" value="ECO:0007669"/>
    <property type="project" value="UniProtKB-SubCell"/>
</dbReference>
<keyword evidence="3" id="KW-0539">Nucleus</keyword>
<evidence type="ECO:0000259" key="6">
    <source>
        <dbReference type="PROSITE" id="PS50102"/>
    </source>
</evidence>
<dbReference type="InterPro" id="IPR000504">
    <property type="entry name" value="RRM_dom"/>
</dbReference>
<evidence type="ECO:0000256" key="2">
    <source>
        <dbReference type="ARBA" id="ARBA00022884"/>
    </source>
</evidence>
<feature type="region of interest" description="Disordered" evidence="5">
    <location>
        <begin position="350"/>
        <end position="443"/>
    </location>
</feature>
<evidence type="ECO:0000256" key="3">
    <source>
        <dbReference type="ARBA" id="ARBA00023242"/>
    </source>
</evidence>
<protein>
    <submittedName>
        <fullName evidence="7">RNA-binding domain-containing protein</fullName>
    </submittedName>
</protein>
<reference evidence="7" key="1">
    <citation type="journal article" date="2020" name="Stud. Mycol.">
        <title>101 Dothideomycetes genomes: a test case for predicting lifestyles and emergence of pathogens.</title>
        <authorList>
            <person name="Haridas S."/>
            <person name="Albert R."/>
            <person name="Binder M."/>
            <person name="Bloem J."/>
            <person name="Labutti K."/>
            <person name="Salamov A."/>
            <person name="Andreopoulos B."/>
            <person name="Baker S."/>
            <person name="Barry K."/>
            <person name="Bills G."/>
            <person name="Bluhm B."/>
            <person name="Cannon C."/>
            <person name="Castanera R."/>
            <person name="Culley D."/>
            <person name="Daum C."/>
            <person name="Ezra D."/>
            <person name="Gonzalez J."/>
            <person name="Henrissat B."/>
            <person name="Kuo A."/>
            <person name="Liang C."/>
            <person name="Lipzen A."/>
            <person name="Lutzoni F."/>
            <person name="Magnuson J."/>
            <person name="Mondo S."/>
            <person name="Nolan M."/>
            <person name="Ohm R."/>
            <person name="Pangilinan J."/>
            <person name="Park H.-J."/>
            <person name="Ramirez L."/>
            <person name="Alfaro M."/>
            <person name="Sun H."/>
            <person name="Tritt A."/>
            <person name="Yoshinaga Y."/>
            <person name="Zwiers L.-H."/>
            <person name="Turgeon B."/>
            <person name="Goodwin S."/>
            <person name="Spatafora J."/>
            <person name="Crous P."/>
            <person name="Grigoriev I."/>
        </authorList>
    </citation>
    <scope>NUCLEOTIDE SEQUENCE</scope>
    <source>
        <strain evidence="7">CBS 121410</strain>
    </source>
</reference>
<dbReference type="SMART" id="SM00360">
    <property type="entry name" value="RRM"/>
    <property type="match status" value="1"/>
</dbReference>
<evidence type="ECO:0000313" key="7">
    <source>
        <dbReference type="EMBL" id="KAF2085848.1"/>
    </source>
</evidence>
<dbReference type="InterPro" id="IPR012677">
    <property type="entry name" value="Nucleotide-bd_a/b_plait_sf"/>
</dbReference>
<feature type="domain" description="RRM" evidence="6">
    <location>
        <begin position="201"/>
        <end position="279"/>
    </location>
</feature>
<dbReference type="InterPro" id="IPR035979">
    <property type="entry name" value="RBD_domain_sf"/>
</dbReference>
<gene>
    <name evidence="7" type="ORF">K490DRAFT_74742</name>
</gene>
<comment type="subcellular location">
    <subcellularLocation>
        <location evidence="1">Nucleus</location>
        <location evidence="1">Nucleolus</location>
    </subcellularLocation>
</comment>
<dbReference type="AlphaFoldDB" id="A0A9P4HSE9"/>
<keyword evidence="2 4" id="KW-0694">RNA-binding</keyword>
<dbReference type="Proteomes" id="UP000799776">
    <property type="component" value="Unassembled WGS sequence"/>
</dbReference>
<feature type="compositionally biased region" description="Acidic residues" evidence="5">
    <location>
        <begin position="122"/>
        <end position="149"/>
    </location>
</feature>
<dbReference type="OrthoDB" id="21467at2759"/>
<dbReference type="Pfam" id="PF00076">
    <property type="entry name" value="RRM_1"/>
    <property type="match status" value="1"/>
</dbReference>
<dbReference type="EMBL" id="ML978727">
    <property type="protein sequence ID" value="KAF2085848.1"/>
    <property type="molecule type" value="Genomic_DNA"/>
</dbReference>